<dbReference type="AlphaFoldDB" id="V4Q7R0"/>
<comment type="caution">
    <text evidence="2">The sequence shown here is derived from an EMBL/GenBank/DDBJ whole genome shotgun (WGS) entry which is preliminary data.</text>
</comment>
<reference evidence="2 3" key="1">
    <citation type="journal article" date="2014" name="Nature">
        <title>Sequential evolution of bacterial morphology by co-option of a developmental regulator.</title>
        <authorList>
            <person name="Jiang C."/>
            <person name="Brown P.J."/>
            <person name="Ducret A."/>
            <person name="Brun Y.V."/>
        </authorList>
    </citation>
    <scope>NUCLEOTIDE SEQUENCE [LARGE SCALE GENOMIC DNA]</scope>
    <source>
        <strain evidence="2 3">DSM 16100</strain>
    </source>
</reference>
<dbReference type="Proteomes" id="UP000017837">
    <property type="component" value="Unassembled WGS sequence"/>
</dbReference>
<sequence length="63" mass="6925">MVIIGITHAIILLPALMLVLLSQTKVLDFAGGAVVNIKWLTLLALSPMLGCVAEVWRRLSRKR</sequence>
<keyword evidence="1" id="KW-0812">Transmembrane</keyword>
<feature type="transmembrane region" description="Helical" evidence="1">
    <location>
        <begin position="37"/>
        <end position="56"/>
    </location>
</feature>
<proteinExistence type="predicted"/>
<evidence type="ECO:0000313" key="2">
    <source>
        <dbReference type="EMBL" id="ESQ93885.1"/>
    </source>
</evidence>
<keyword evidence="1" id="KW-0472">Membrane</keyword>
<gene>
    <name evidence="2" type="ORF">ABENE_04150</name>
</gene>
<evidence type="ECO:0000313" key="3">
    <source>
        <dbReference type="Proteomes" id="UP000017837"/>
    </source>
</evidence>
<protein>
    <submittedName>
        <fullName evidence="2">Uncharacterized protein</fullName>
    </submittedName>
</protein>
<organism evidence="2 3">
    <name type="scientific">Asticcacaulis benevestitus DSM 16100 = ATCC BAA-896</name>
    <dbReference type="NCBI Taxonomy" id="1121022"/>
    <lineage>
        <taxon>Bacteria</taxon>
        <taxon>Pseudomonadati</taxon>
        <taxon>Pseudomonadota</taxon>
        <taxon>Alphaproteobacteria</taxon>
        <taxon>Caulobacterales</taxon>
        <taxon>Caulobacteraceae</taxon>
        <taxon>Asticcacaulis</taxon>
    </lineage>
</organism>
<dbReference type="PATRIC" id="fig|1121022.4.peg.822"/>
<accession>V4Q7R0</accession>
<dbReference type="EMBL" id="AWGB01000006">
    <property type="protein sequence ID" value="ESQ93885.1"/>
    <property type="molecule type" value="Genomic_DNA"/>
</dbReference>
<keyword evidence="3" id="KW-1185">Reference proteome</keyword>
<evidence type="ECO:0000256" key="1">
    <source>
        <dbReference type="SAM" id="Phobius"/>
    </source>
</evidence>
<keyword evidence="1" id="KW-1133">Transmembrane helix</keyword>
<name>V4Q7R0_9CAUL</name>